<dbReference type="PANTHER" id="PTHR10903">
    <property type="entry name" value="GTPASE, IMAP FAMILY MEMBER-RELATED"/>
    <property type="match status" value="1"/>
</dbReference>
<name>A0A397J542_9GLOM</name>
<dbReference type="InterPro" id="IPR006703">
    <property type="entry name" value="G_AIG1"/>
</dbReference>
<evidence type="ECO:0000256" key="1">
    <source>
        <dbReference type="ARBA" id="ARBA00022741"/>
    </source>
</evidence>
<comment type="caution">
    <text evidence="4">The sequence shown here is derived from an EMBL/GenBank/DDBJ whole genome shotgun (WGS) entry which is preliminary data.</text>
</comment>
<evidence type="ECO:0000256" key="2">
    <source>
        <dbReference type="ARBA" id="ARBA00023134"/>
    </source>
</evidence>
<protein>
    <recommendedName>
        <fullName evidence="3">AIG1-type G domain-containing protein</fullName>
    </recommendedName>
</protein>
<gene>
    <name evidence="4" type="ORF">Glove_117g373</name>
</gene>
<evidence type="ECO:0000259" key="3">
    <source>
        <dbReference type="Pfam" id="PF04548"/>
    </source>
</evidence>
<keyword evidence="5" id="KW-1185">Reference proteome</keyword>
<evidence type="ECO:0000313" key="4">
    <source>
        <dbReference type="EMBL" id="RHZ81838.1"/>
    </source>
</evidence>
<dbReference type="AlphaFoldDB" id="A0A397J542"/>
<dbReference type="SUPFAM" id="SSF52540">
    <property type="entry name" value="P-loop containing nucleoside triphosphate hydrolases"/>
    <property type="match status" value="1"/>
</dbReference>
<accession>A0A397J542</accession>
<proteinExistence type="predicted"/>
<reference evidence="4 5" key="1">
    <citation type="submission" date="2018-08" db="EMBL/GenBank/DDBJ databases">
        <title>Genome and evolution of the arbuscular mycorrhizal fungus Diversispora epigaea (formerly Glomus versiforme) and its bacterial endosymbionts.</title>
        <authorList>
            <person name="Sun X."/>
            <person name="Fei Z."/>
            <person name="Harrison M."/>
        </authorList>
    </citation>
    <scope>NUCLEOTIDE SEQUENCE [LARGE SCALE GENOMIC DNA]</scope>
    <source>
        <strain evidence="4 5">IT104</strain>
    </source>
</reference>
<keyword evidence="1" id="KW-0547">Nucleotide-binding</keyword>
<dbReference type="Gene3D" id="3.40.50.300">
    <property type="entry name" value="P-loop containing nucleotide triphosphate hydrolases"/>
    <property type="match status" value="1"/>
</dbReference>
<sequence length="357" mass="41309">MVKFILTKKDKKIREKTNIRGKIKDVIYFSTEDNKKYAIVINKVSGLYAIRLINYEGSENEIKVKAIKRFPNLTNFYRTKEEAIKAASEIKETPELINQCVYEIETYEDDVEKNIFLIGRTGGGKSALANVISGSNKFGESSVSTSESKNFQAEVFEYEGIKCQVVVDIGNYDNLSLKKITYKFAEAIYTMKRGINQVLLVIEGRFTEEDGELLLMAEYIFGRKFIEHTTVVRTRLQDFEISEKCDEEKISLKEENKKISYLMERFRGIIYVDSSPLSKVNEHRESSQKKLLEYLKSCQEIFRIKYWNDVCVAINDYVNAIILKENAGIQSFISGAKTIREINLLKNEIIDVLRWIE</sequence>
<dbReference type="Pfam" id="PF04548">
    <property type="entry name" value="AIG1"/>
    <property type="match status" value="1"/>
</dbReference>
<dbReference type="GO" id="GO:0005525">
    <property type="term" value="F:GTP binding"/>
    <property type="evidence" value="ECO:0007669"/>
    <property type="project" value="UniProtKB-KW"/>
</dbReference>
<dbReference type="OrthoDB" id="8954335at2759"/>
<dbReference type="InterPro" id="IPR045058">
    <property type="entry name" value="GIMA/IAN/Toc"/>
</dbReference>
<keyword evidence="2" id="KW-0342">GTP-binding</keyword>
<dbReference type="InterPro" id="IPR027417">
    <property type="entry name" value="P-loop_NTPase"/>
</dbReference>
<dbReference type="Proteomes" id="UP000266861">
    <property type="component" value="Unassembled WGS sequence"/>
</dbReference>
<feature type="domain" description="AIG1-type G" evidence="3">
    <location>
        <begin position="113"/>
        <end position="296"/>
    </location>
</feature>
<evidence type="ECO:0000313" key="5">
    <source>
        <dbReference type="Proteomes" id="UP000266861"/>
    </source>
</evidence>
<dbReference type="PANTHER" id="PTHR10903:SF184">
    <property type="entry name" value="GTP-BINDING PROTEIN A"/>
    <property type="match status" value="1"/>
</dbReference>
<organism evidence="4 5">
    <name type="scientific">Diversispora epigaea</name>
    <dbReference type="NCBI Taxonomy" id="1348612"/>
    <lineage>
        <taxon>Eukaryota</taxon>
        <taxon>Fungi</taxon>
        <taxon>Fungi incertae sedis</taxon>
        <taxon>Mucoromycota</taxon>
        <taxon>Glomeromycotina</taxon>
        <taxon>Glomeromycetes</taxon>
        <taxon>Diversisporales</taxon>
        <taxon>Diversisporaceae</taxon>
        <taxon>Diversispora</taxon>
    </lineage>
</organism>
<dbReference type="EMBL" id="PQFF01000109">
    <property type="protein sequence ID" value="RHZ81838.1"/>
    <property type="molecule type" value="Genomic_DNA"/>
</dbReference>
<dbReference type="STRING" id="1348612.A0A397J542"/>